<dbReference type="OrthoDB" id="663842at2"/>
<name>A0A223NXI7_9SPHI</name>
<dbReference type="AlphaFoldDB" id="A0A223NXI7"/>
<sequence>MKMNNKLVILTFFLLTCGFTKVVLAQQKFEKAVFYSVMASGDLESINNQIETVKVSSSPNKEGYEGALLMRKADKVSGAAKKLKYFKQGRIQLETALLSDNENTEYHFLRLAIEEHAPKIVKYHSDIQNDKLIIQKNFKSLPQSVQKAIIDYCKNSKVLHAEDF</sequence>
<proteinExistence type="predicted"/>
<keyword evidence="2" id="KW-1185">Reference proteome</keyword>
<gene>
    <name evidence="1" type="ORF">MuYL_2696</name>
</gene>
<evidence type="ECO:0000313" key="1">
    <source>
        <dbReference type="EMBL" id="ASU34583.1"/>
    </source>
</evidence>
<reference evidence="1 2" key="1">
    <citation type="submission" date="2017-08" db="EMBL/GenBank/DDBJ databases">
        <title>Complete genome sequence of Mucilaginibacter sp. strain BJC16-A31.</title>
        <authorList>
            <consortium name="Henan University of Science and Technology"/>
            <person name="You X."/>
        </authorList>
    </citation>
    <scope>NUCLEOTIDE SEQUENCE [LARGE SCALE GENOMIC DNA]</scope>
    <source>
        <strain evidence="1 2">BJC16-A31</strain>
    </source>
</reference>
<dbReference type="RefSeq" id="WP_094570919.1">
    <property type="nucleotide sequence ID" value="NZ_CP022743.1"/>
</dbReference>
<dbReference type="KEGG" id="muc:MuYL_2696"/>
<accession>A0A223NXI7</accession>
<protein>
    <submittedName>
        <fullName evidence="1">Uncharacterized protein</fullName>
    </submittedName>
</protein>
<evidence type="ECO:0000313" key="2">
    <source>
        <dbReference type="Proteomes" id="UP000215002"/>
    </source>
</evidence>
<dbReference type="Proteomes" id="UP000215002">
    <property type="component" value="Chromosome"/>
</dbReference>
<organism evidence="1 2">
    <name type="scientific">Mucilaginibacter xinganensis</name>
    <dbReference type="NCBI Taxonomy" id="1234841"/>
    <lineage>
        <taxon>Bacteria</taxon>
        <taxon>Pseudomonadati</taxon>
        <taxon>Bacteroidota</taxon>
        <taxon>Sphingobacteriia</taxon>
        <taxon>Sphingobacteriales</taxon>
        <taxon>Sphingobacteriaceae</taxon>
        <taxon>Mucilaginibacter</taxon>
    </lineage>
</organism>
<dbReference type="EMBL" id="CP022743">
    <property type="protein sequence ID" value="ASU34583.1"/>
    <property type="molecule type" value="Genomic_DNA"/>
</dbReference>